<reference evidence="3 4" key="1">
    <citation type="submission" date="2024-08" db="EMBL/GenBank/DDBJ databases">
        <authorList>
            <person name="Cucini C."/>
            <person name="Frati F."/>
        </authorList>
    </citation>
    <scope>NUCLEOTIDE SEQUENCE [LARGE SCALE GENOMIC DNA]</scope>
</reference>
<evidence type="ECO:0000313" key="4">
    <source>
        <dbReference type="Proteomes" id="UP001642540"/>
    </source>
</evidence>
<dbReference type="PANTHER" id="PTHR46948:SF1">
    <property type="entry name" value="RIBONUCLEASE P PROTEIN SUBUNIT P38"/>
    <property type="match status" value="1"/>
</dbReference>
<dbReference type="PANTHER" id="PTHR46948">
    <property type="entry name" value="RIBONUCLEASE P PROTEIN SUBUNIT P38"/>
    <property type="match status" value="1"/>
</dbReference>
<comment type="caution">
    <text evidence="3">The sequence shown here is derived from an EMBL/GenBank/DDBJ whole genome shotgun (WGS) entry which is preliminary data.</text>
</comment>
<organism evidence="3 4">
    <name type="scientific">Orchesella dallaii</name>
    <dbReference type="NCBI Taxonomy" id="48710"/>
    <lineage>
        <taxon>Eukaryota</taxon>
        <taxon>Metazoa</taxon>
        <taxon>Ecdysozoa</taxon>
        <taxon>Arthropoda</taxon>
        <taxon>Hexapoda</taxon>
        <taxon>Collembola</taxon>
        <taxon>Entomobryomorpha</taxon>
        <taxon>Entomobryoidea</taxon>
        <taxon>Orchesellidae</taxon>
        <taxon>Orchesellinae</taxon>
        <taxon>Orchesella</taxon>
    </lineage>
</organism>
<dbReference type="InterPro" id="IPR042848">
    <property type="entry name" value="Rpp38"/>
</dbReference>
<name>A0ABP1RFN2_9HEXA</name>
<accession>A0ABP1RFN2</accession>
<dbReference type="InterPro" id="IPR004038">
    <property type="entry name" value="Ribosomal_eL8/eL30/eS12/Gad45"/>
</dbReference>
<evidence type="ECO:0000256" key="1">
    <source>
        <dbReference type="SAM" id="MobiDB-lite"/>
    </source>
</evidence>
<protein>
    <recommendedName>
        <fullName evidence="2">Ribosomal protein eL8/eL30/eS12/Gadd45 domain-containing protein</fullName>
    </recommendedName>
</protein>
<sequence length="270" mass="30063">MSSHHVRKLSATKQKLSLGEVKKAENVKATANRKVIRTTVVNPNDVEWPCLSEEDEQELTSCLTTDLQCLSFPNYHVPLSVIKKVERGDRRHYRNIWHTERALEVGFDVAAYTKLRADISLGVNCVSTALEQNILIAVIIEKDVDPPIITKLLVPLANSKKIPIVAICGLNKICQKVFNTRCIAMGLKAKCSEVGHSFSRIFNVIHSISEKNISSDDQDDSMVYITKKPASSDSEVKVKQTIETTSAVPATAKRHNSNSDSFKPPKIRKV</sequence>
<feature type="domain" description="Ribosomal protein eL8/eL30/eS12/Gadd45" evidence="2">
    <location>
        <begin position="118"/>
        <end position="193"/>
    </location>
</feature>
<keyword evidence="4" id="KW-1185">Reference proteome</keyword>
<dbReference type="Pfam" id="PF01248">
    <property type="entry name" value="Ribosomal_L7Ae"/>
    <property type="match status" value="1"/>
</dbReference>
<evidence type="ECO:0000259" key="2">
    <source>
        <dbReference type="Pfam" id="PF01248"/>
    </source>
</evidence>
<dbReference type="EMBL" id="CAXLJM020000072">
    <property type="protein sequence ID" value="CAL8126500.1"/>
    <property type="molecule type" value="Genomic_DNA"/>
</dbReference>
<gene>
    <name evidence="3" type="ORF">ODALV1_LOCUS21425</name>
</gene>
<feature type="region of interest" description="Disordered" evidence="1">
    <location>
        <begin position="244"/>
        <end position="270"/>
    </location>
</feature>
<dbReference type="InterPro" id="IPR029064">
    <property type="entry name" value="Ribosomal_eL30-like_sf"/>
</dbReference>
<dbReference type="SUPFAM" id="SSF55315">
    <property type="entry name" value="L30e-like"/>
    <property type="match status" value="1"/>
</dbReference>
<evidence type="ECO:0000313" key="3">
    <source>
        <dbReference type="EMBL" id="CAL8126500.1"/>
    </source>
</evidence>
<dbReference type="Proteomes" id="UP001642540">
    <property type="component" value="Unassembled WGS sequence"/>
</dbReference>
<proteinExistence type="predicted"/>
<dbReference type="Gene3D" id="3.30.1330.30">
    <property type="match status" value="1"/>
</dbReference>